<dbReference type="GO" id="GO:0022857">
    <property type="term" value="F:transmembrane transporter activity"/>
    <property type="evidence" value="ECO:0007669"/>
    <property type="project" value="InterPro"/>
</dbReference>
<feature type="signal peptide" evidence="4">
    <location>
        <begin position="1"/>
        <end position="20"/>
    </location>
</feature>
<dbReference type="Pfam" id="PF25876">
    <property type="entry name" value="HH_MFP_RND"/>
    <property type="match status" value="1"/>
</dbReference>
<feature type="domain" description="Multidrug resistance protein MdtA-like barrel-sandwich hybrid" evidence="6">
    <location>
        <begin position="61"/>
        <end position="204"/>
    </location>
</feature>
<feature type="domain" description="Multidrug resistance protein MdtA-like C-terminal permuted SH3" evidence="8">
    <location>
        <begin position="298"/>
        <end position="359"/>
    </location>
</feature>
<evidence type="ECO:0000313" key="9">
    <source>
        <dbReference type="EMBL" id="GEL69355.1"/>
    </source>
</evidence>
<organism evidence="9 12">
    <name type="scientific">Myxococcus virescens</name>
    <dbReference type="NCBI Taxonomy" id="83456"/>
    <lineage>
        <taxon>Bacteria</taxon>
        <taxon>Pseudomonadati</taxon>
        <taxon>Myxococcota</taxon>
        <taxon>Myxococcia</taxon>
        <taxon>Myxococcales</taxon>
        <taxon>Cystobacterineae</taxon>
        <taxon>Myxococcaceae</taxon>
        <taxon>Myxococcus</taxon>
    </lineage>
</organism>
<dbReference type="Gene3D" id="1.10.287.470">
    <property type="entry name" value="Helix hairpin bin"/>
    <property type="match status" value="1"/>
</dbReference>
<evidence type="ECO:0000256" key="1">
    <source>
        <dbReference type="ARBA" id="ARBA00004196"/>
    </source>
</evidence>
<dbReference type="NCBIfam" id="TIGR01730">
    <property type="entry name" value="RND_mfp"/>
    <property type="match status" value="1"/>
</dbReference>
<sequence>MPLQRSKRLLLAWTLLPLLACDGKQEEAAFAPPVQKVSTLKVQGEAVVLHDEFPARVSAFRVAEVRPQVGGLVRSRRFSEGDTVQKGQPLYQLEAAVFRANVEGAAAAHAASEAGRMQAELHARRIQSLFEKGASTQQAHDDARAALAIANAEVARARAALDRARVDLDYATITAPIAGHIGISQVNEGALVGPADATPLSVIQQIDRVFVDIKSPVERAAGLQSLQRGDGEAGAEVIVLSSTGTPYPERGRVQFSDISVDPGSGELTVRALVPNTQRKLLPGMFVKARVVLGEVAGALLVPQQAVLHDAQGQAQVFIVREDNTAEARNVRAGRIVSGRYLVEEGLSAGERIVVEGQDRLAPGQQVTPAEWQHAPASR</sequence>
<dbReference type="Pfam" id="PF25917">
    <property type="entry name" value="BSH_RND"/>
    <property type="match status" value="1"/>
</dbReference>
<dbReference type="Gene3D" id="2.40.30.170">
    <property type="match status" value="1"/>
</dbReference>
<comment type="caution">
    <text evidence="9">The sequence shown here is derived from an EMBL/GenBank/DDBJ whole genome shotgun (WGS) entry which is preliminary data.</text>
</comment>
<evidence type="ECO:0000259" key="5">
    <source>
        <dbReference type="Pfam" id="PF25876"/>
    </source>
</evidence>
<dbReference type="Pfam" id="PF25944">
    <property type="entry name" value="Beta-barrel_RND"/>
    <property type="match status" value="1"/>
</dbReference>
<feature type="domain" description="Multidrug resistance protein MdtA-like beta-barrel" evidence="7">
    <location>
        <begin position="234"/>
        <end position="293"/>
    </location>
</feature>
<keyword evidence="4" id="KW-0732">Signal</keyword>
<dbReference type="FunFam" id="2.40.420.20:FF:000001">
    <property type="entry name" value="Efflux RND transporter periplasmic adaptor subunit"/>
    <property type="match status" value="1"/>
</dbReference>
<feature type="domain" description="Multidrug resistance protein MdtA-like alpha-helical hairpin" evidence="5">
    <location>
        <begin position="105"/>
        <end position="171"/>
    </location>
</feature>
<accession>A0A511H781</accession>
<feature type="chain" id="PRO_5023038095" evidence="4">
    <location>
        <begin position="21"/>
        <end position="378"/>
    </location>
</feature>
<feature type="coiled-coil region" evidence="3">
    <location>
        <begin position="140"/>
        <end position="167"/>
    </location>
</feature>
<evidence type="ECO:0000259" key="7">
    <source>
        <dbReference type="Pfam" id="PF25944"/>
    </source>
</evidence>
<dbReference type="InterPro" id="IPR058626">
    <property type="entry name" value="MdtA-like_b-barrel"/>
</dbReference>
<reference evidence="10 11" key="1">
    <citation type="submission" date="2016-10" db="EMBL/GenBank/DDBJ databases">
        <authorList>
            <person name="Varghese N."/>
            <person name="Submissions S."/>
        </authorList>
    </citation>
    <scope>NUCLEOTIDE SEQUENCE [LARGE SCALE GENOMIC DNA]</scope>
    <source>
        <strain evidence="10 11">DSM 2260</strain>
    </source>
</reference>
<dbReference type="InterPro" id="IPR058627">
    <property type="entry name" value="MdtA-like_C"/>
</dbReference>
<evidence type="ECO:0000256" key="2">
    <source>
        <dbReference type="ARBA" id="ARBA00009477"/>
    </source>
</evidence>
<keyword evidence="11" id="KW-1185">Reference proteome</keyword>
<dbReference type="InterPro" id="IPR058625">
    <property type="entry name" value="MdtA-like_BSH"/>
</dbReference>
<dbReference type="GO" id="GO:0046677">
    <property type="term" value="P:response to antibiotic"/>
    <property type="evidence" value="ECO:0007669"/>
    <property type="project" value="TreeGrafter"/>
</dbReference>
<evidence type="ECO:0000256" key="3">
    <source>
        <dbReference type="SAM" id="Coils"/>
    </source>
</evidence>
<dbReference type="EMBL" id="BJVY01000004">
    <property type="protein sequence ID" value="GEL69355.1"/>
    <property type="molecule type" value="Genomic_DNA"/>
</dbReference>
<dbReference type="AlphaFoldDB" id="A0A511H781"/>
<dbReference type="Gene3D" id="2.40.50.100">
    <property type="match status" value="1"/>
</dbReference>
<name>A0A511H781_9BACT</name>
<dbReference type="Proteomes" id="UP000198717">
    <property type="component" value="Unassembled WGS sequence"/>
</dbReference>
<dbReference type="InterPro" id="IPR058624">
    <property type="entry name" value="MdtA-like_HH"/>
</dbReference>
<evidence type="ECO:0000313" key="11">
    <source>
        <dbReference type="Proteomes" id="UP000198717"/>
    </source>
</evidence>
<dbReference type="GO" id="GO:0005886">
    <property type="term" value="C:plasma membrane"/>
    <property type="evidence" value="ECO:0007669"/>
    <property type="project" value="UniProtKB-SubCell"/>
</dbReference>
<dbReference type="Pfam" id="PF25967">
    <property type="entry name" value="RND-MFP_C"/>
    <property type="match status" value="1"/>
</dbReference>
<dbReference type="PANTHER" id="PTHR30158:SF3">
    <property type="entry name" value="MULTIDRUG EFFLUX PUMP SUBUNIT ACRA-RELATED"/>
    <property type="match status" value="1"/>
</dbReference>
<dbReference type="RefSeq" id="WP_244171864.1">
    <property type="nucleotide sequence ID" value="NZ_BJVY01000004.1"/>
</dbReference>
<evidence type="ECO:0000313" key="10">
    <source>
        <dbReference type="EMBL" id="SDE36878.1"/>
    </source>
</evidence>
<dbReference type="SUPFAM" id="SSF111369">
    <property type="entry name" value="HlyD-like secretion proteins"/>
    <property type="match status" value="1"/>
</dbReference>
<keyword evidence="3" id="KW-0175">Coiled coil</keyword>
<reference evidence="9 12" key="2">
    <citation type="submission" date="2019-07" db="EMBL/GenBank/DDBJ databases">
        <title>Whole genome shotgun sequence of Myxococcus virescens NBRC 100334.</title>
        <authorList>
            <person name="Hosoyama A."/>
            <person name="Uohara A."/>
            <person name="Ohji S."/>
            <person name="Ichikawa N."/>
        </authorList>
    </citation>
    <scope>NUCLEOTIDE SEQUENCE [LARGE SCALE GENOMIC DNA]</scope>
    <source>
        <strain evidence="9 12">NBRC 100334</strain>
    </source>
</reference>
<gene>
    <name evidence="9" type="primary">acrA</name>
    <name evidence="9" type="ORF">MVI01_11390</name>
    <name evidence="10" type="ORF">SAMN04488504_106203</name>
</gene>
<comment type="subcellular location">
    <subcellularLocation>
        <location evidence="1">Cell envelope</location>
    </subcellularLocation>
</comment>
<dbReference type="Proteomes" id="UP000321224">
    <property type="component" value="Unassembled WGS sequence"/>
</dbReference>
<protein>
    <submittedName>
        <fullName evidence="9">Hemolysin D</fullName>
    </submittedName>
    <submittedName>
        <fullName evidence="10">Membrane fusion protein, multidrug efflux system</fullName>
    </submittedName>
</protein>
<proteinExistence type="inferred from homology"/>
<evidence type="ECO:0000256" key="4">
    <source>
        <dbReference type="SAM" id="SignalP"/>
    </source>
</evidence>
<evidence type="ECO:0000259" key="8">
    <source>
        <dbReference type="Pfam" id="PF25967"/>
    </source>
</evidence>
<dbReference type="EMBL" id="FNAJ01000006">
    <property type="protein sequence ID" value="SDE36878.1"/>
    <property type="molecule type" value="Genomic_DNA"/>
</dbReference>
<dbReference type="Gene3D" id="2.40.420.20">
    <property type="match status" value="1"/>
</dbReference>
<comment type="similarity">
    <text evidence="2">Belongs to the membrane fusion protein (MFP) (TC 8.A.1) family.</text>
</comment>
<evidence type="ECO:0000259" key="6">
    <source>
        <dbReference type="Pfam" id="PF25917"/>
    </source>
</evidence>
<dbReference type="PANTHER" id="PTHR30158">
    <property type="entry name" value="ACRA/E-RELATED COMPONENT OF DRUG EFFLUX TRANSPORTER"/>
    <property type="match status" value="1"/>
</dbReference>
<dbReference type="InterPro" id="IPR006143">
    <property type="entry name" value="RND_pump_MFP"/>
</dbReference>
<evidence type="ECO:0000313" key="12">
    <source>
        <dbReference type="Proteomes" id="UP000321224"/>
    </source>
</evidence>